<dbReference type="PANTHER" id="PTHR35093:SF8">
    <property type="entry name" value="OUTER MEMBRANE PROTEIN NMB0088-RELATED"/>
    <property type="match status" value="1"/>
</dbReference>
<dbReference type="RefSeq" id="WP_012488118.1">
    <property type="nucleotide sequence ID" value="NC_010995.1"/>
</dbReference>
<evidence type="ECO:0000256" key="8">
    <source>
        <dbReference type="SAM" id="SignalP"/>
    </source>
</evidence>
<dbReference type="InterPro" id="IPR005017">
    <property type="entry name" value="OMPP1/FadL/TodX"/>
</dbReference>
<comment type="similarity">
    <text evidence="2">Belongs to the OmpP1/FadL family.</text>
</comment>
<keyword evidence="4" id="KW-0812">Transmembrane</keyword>
<dbReference type="Pfam" id="PF03349">
    <property type="entry name" value="Toluene_X"/>
    <property type="match status" value="1"/>
</dbReference>
<dbReference type="PANTHER" id="PTHR35093">
    <property type="entry name" value="OUTER MEMBRANE PROTEIN NMB0088-RELATED"/>
    <property type="match status" value="1"/>
</dbReference>
<dbReference type="EMBL" id="CP000934">
    <property type="protein sequence ID" value="ACE83740.1"/>
    <property type="molecule type" value="Genomic_DNA"/>
</dbReference>
<keyword evidence="5 8" id="KW-0732">Signal</keyword>
<keyword evidence="6" id="KW-0472">Membrane</keyword>
<sequence length="443" mass="48313">MNVKQPLIYTLSGSLALILSTNTSATSFQILEQSPAYLGQAFSGTASYVSDASSIFFNPAAIGELEGSHLTVAGNAIFTRAKFNDQNSNTNGAPGKTDETGFVPNLYWTYPVAERLTFGLGVNAPFGLSSKYRDDWAGRYLATYSNLELINVNAVAALDLGDYWALGIGLNYQRLDVTLESRVDSTLGINPQPATDSSARIKGDDDDLVADLSLYFKPSSYTRLGLVWRQGGEFDLSGDAKFSLNALCSPGAGYPTGVPPAPTTGTICAAMLNARAGDAKTSIALPDTLTFSISQALSERWWLHVDVARTEWSSLQSVNIINTGNNLTISELELKYKDTIRYAVGLSYHPGFAWTWRFGVAADEAPQTNPELLNPRIPDQDRIWFSTGFNYELSKNVSIDVGYAYIKVDKSRIENTELQTGHYVEGEFDASVNILGVQGNWRF</sequence>
<feature type="chain" id="PRO_5002794096" evidence="8">
    <location>
        <begin position="26"/>
        <end position="443"/>
    </location>
</feature>
<dbReference type="GO" id="GO:0015483">
    <property type="term" value="F:long-chain fatty acid transporting porin activity"/>
    <property type="evidence" value="ECO:0007669"/>
    <property type="project" value="TreeGrafter"/>
</dbReference>
<evidence type="ECO:0000256" key="5">
    <source>
        <dbReference type="ARBA" id="ARBA00022729"/>
    </source>
</evidence>
<keyword evidence="10" id="KW-1185">Reference proteome</keyword>
<organism evidence="9 10">
    <name type="scientific">Cellvibrio japonicus (strain Ueda107)</name>
    <name type="common">Pseudomonas fluorescens subsp. cellulosa</name>
    <dbReference type="NCBI Taxonomy" id="498211"/>
    <lineage>
        <taxon>Bacteria</taxon>
        <taxon>Pseudomonadati</taxon>
        <taxon>Pseudomonadota</taxon>
        <taxon>Gammaproteobacteria</taxon>
        <taxon>Cellvibrionales</taxon>
        <taxon>Cellvibrionaceae</taxon>
        <taxon>Cellvibrio</taxon>
    </lineage>
</organism>
<dbReference type="HOGENOM" id="CLU_035981_0_1_6"/>
<keyword evidence="7" id="KW-0998">Cell outer membrane</keyword>
<gene>
    <name evidence="9" type="primary">fadL</name>
    <name evidence="9" type="ordered locus">CJA_2521</name>
</gene>
<evidence type="ECO:0000313" key="9">
    <source>
        <dbReference type="EMBL" id="ACE83740.1"/>
    </source>
</evidence>
<dbReference type="STRING" id="498211.CJA_2521"/>
<evidence type="ECO:0000256" key="7">
    <source>
        <dbReference type="ARBA" id="ARBA00023237"/>
    </source>
</evidence>
<evidence type="ECO:0000256" key="4">
    <source>
        <dbReference type="ARBA" id="ARBA00022692"/>
    </source>
</evidence>
<evidence type="ECO:0000256" key="2">
    <source>
        <dbReference type="ARBA" id="ARBA00008163"/>
    </source>
</evidence>
<evidence type="ECO:0000256" key="1">
    <source>
        <dbReference type="ARBA" id="ARBA00004571"/>
    </source>
</evidence>
<keyword evidence="3" id="KW-1134">Transmembrane beta strand</keyword>
<dbReference type="SUPFAM" id="SSF56935">
    <property type="entry name" value="Porins"/>
    <property type="match status" value="1"/>
</dbReference>
<evidence type="ECO:0000313" key="10">
    <source>
        <dbReference type="Proteomes" id="UP000001036"/>
    </source>
</evidence>
<proteinExistence type="inferred from homology"/>
<feature type="signal peptide" evidence="8">
    <location>
        <begin position="1"/>
        <end position="25"/>
    </location>
</feature>
<dbReference type="OrthoDB" id="19849at2"/>
<reference evidence="9 10" key="1">
    <citation type="journal article" date="2008" name="J. Bacteriol.">
        <title>Insights into plant cell wall degradation from the genome sequence of the soil bacterium Cellvibrio japonicus.</title>
        <authorList>
            <person name="Deboy R.T."/>
            <person name="Mongodin E.F."/>
            <person name="Fouts D.E."/>
            <person name="Tailford L.E."/>
            <person name="Khouri H."/>
            <person name="Emerson J.B."/>
            <person name="Mohamoud Y."/>
            <person name="Watkins K."/>
            <person name="Henrissat B."/>
            <person name="Gilbert H.J."/>
            <person name="Nelson K.E."/>
        </authorList>
    </citation>
    <scope>NUCLEOTIDE SEQUENCE [LARGE SCALE GENOMIC DNA]</scope>
    <source>
        <strain evidence="9 10">Ueda107</strain>
    </source>
</reference>
<dbReference type="Gene3D" id="2.40.160.60">
    <property type="entry name" value="Outer membrane protein transport protein (OMPP1/FadL/TodX)"/>
    <property type="match status" value="1"/>
</dbReference>
<dbReference type="AlphaFoldDB" id="B3PL08"/>
<dbReference type="Proteomes" id="UP000001036">
    <property type="component" value="Chromosome"/>
</dbReference>
<evidence type="ECO:0000256" key="6">
    <source>
        <dbReference type="ARBA" id="ARBA00023136"/>
    </source>
</evidence>
<dbReference type="eggNOG" id="COG2067">
    <property type="taxonomic scope" value="Bacteria"/>
</dbReference>
<protein>
    <submittedName>
        <fullName evidence="9">Putative fatty acid transport system, membrane protein</fullName>
    </submittedName>
</protein>
<evidence type="ECO:0000256" key="3">
    <source>
        <dbReference type="ARBA" id="ARBA00022452"/>
    </source>
</evidence>
<dbReference type="KEGG" id="cja:CJA_2521"/>
<accession>B3PL08</accession>
<name>B3PL08_CELJU</name>
<dbReference type="GO" id="GO:0009279">
    <property type="term" value="C:cell outer membrane"/>
    <property type="evidence" value="ECO:0007669"/>
    <property type="project" value="UniProtKB-SubCell"/>
</dbReference>
<comment type="subcellular location">
    <subcellularLocation>
        <location evidence="1">Cell outer membrane</location>
        <topology evidence="1">Multi-pass membrane protein</topology>
    </subcellularLocation>
</comment>